<dbReference type="AlphaFoldDB" id="E9GDS1"/>
<organism evidence="3 4">
    <name type="scientific">Daphnia pulex</name>
    <name type="common">Water flea</name>
    <dbReference type="NCBI Taxonomy" id="6669"/>
    <lineage>
        <taxon>Eukaryota</taxon>
        <taxon>Metazoa</taxon>
        <taxon>Ecdysozoa</taxon>
        <taxon>Arthropoda</taxon>
        <taxon>Crustacea</taxon>
        <taxon>Branchiopoda</taxon>
        <taxon>Diplostraca</taxon>
        <taxon>Cladocera</taxon>
        <taxon>Anomopoda</taxon>
        <taxon>Daphniidae</taxon>
        <taxon>Daphnia</taxon>
    </lineage>
</organism>
<accession>E9GDS1</accession>
<evidence type="ECO:0000256" key="1">
    <source>
        <dbReference type="SAM" id="MobiDB-lite"/>
    </source>
</evidence>
<keyword evidence="4" id="KW-1185">Reference proteome</keyword>
<dbReference type="EMBL" id="GL732540">
    <property type="protein sequence ID" value="EFX82134.1"/>
    <property type="molecule type" value="Genomic_DNA"/>
</dbReference>
<dbReference type="OrthoDB" id="6355205at2759"/>
<feature type="region of interest" description="Disordered" evidence="1">
    <location>
        <begin position="230"/>
        <end position="296"/>
    </location>
</feature>
<proteinExistence type="predicted"/>
<dbReference type="Proteomes" id="UP000000305">
    <property type="component" value="Unassembled WGS sequence"/>
</dbReference>
<evidence type="ECO:0000313" key="4">
    <source>
        <dbReference type="Proteomes" id="UP000000305"/>
    </source>
</evidence>
<feature type="domain" description="DUF4789" evidence="2">
    <location>
        <begin position="97"/>
        <end position="191"/>
    </location>
</feature>
<name>E9GDS1_DAPPU</name>
<reference evidence="3 4" key="1">
    <citation type="journal article" date="2011" name="Science">
        <title>The ecoresponsive genome of Daphnia pulex.</title>
        <authorList>
            <person name="Colbourne J.K."/>
            <person name="Pfrender M.E."/>
            <person name="Gilbert D."/>
            <person name="Thomas W.K."/>
            <person name="Tucker A."/>
            <person name="Oakley T.H."/>
            <person name="Tokishita S."/>
            <person name="Aerts A."/>
            <person name="Arnold G.J."/>
            <person name="Basu M.K."/>
            <person name="Bauer D.J."/>
            <person name="Caceres C.E."/>
            <person name="Carmel L."/>
            <person name="Casola C."/>
            <person name="Choi J.H."/>
            <person name="Detter J.C."/>
            <person name="Dong Q."/>
            <person name="Dusheyko S."/>
            <person name="Eads B.D."/>
            <person name="Frohlich T."/>
            <person name="Geiler-Samerotte K.A."/>
            <person name="Gerlach D."/>
            <person name="Hatcher P."/>
            <person name="Jogdeo S."/>
            <person name="Krijgsveld J."/>
            <person name="Kriventseva E.V."/>
            <person name="Kultz D."/>
            <person name="Laforsch C."/>
            <person name="Lindquist E."/>
            <person name="Lopez J."/>
            <person name="Manak J.R."/>
            <person name="Muller J."/>
            <person name="Pangilinan J."/>
            <person name="Patwardhan R.P."/>
            <person name="Pitluck S."/>
            <person name="Pritham E.J."/>
            <person name="Rechtsteiner A."/>
            <person name="Rho M."/>
            <person name="Rogozin I.B."/>
            <person name="Sakarya O."/>
            <person name="Salamov A."/>
            <person name="Schaack S."/>
            <person name="Shapiro H."/>
            <person name="Shiga Y."/>
            <person name="Skalitzky C."/>
            <person name="Smith Z."/>
            <person name="Souvorov A."/>
            <person name="Sung W."/>
            <person name="Tang Z."/>
            <person name="Tsuchiya D."/>
            <person name="Tu H."/>
            <person name="Vos H."/>
            <person name="Wang M."/>
            <person name="Wolf Y.I."/>
            <person name="Yamagata H."/>
            <person name="Yamada T."/>
            <person name="Ye Y."/>
            <person name="Shaw J.R."/>
            <person name="Andrews J."/>
            <person name="Crease T.J."/>
            <person name="Tang H."/>
            <person name="Lucas S.M."/>
            <person name="Robertson H.M."/>
            <person name="Bork P."/>
            <person name="Koonin E.V."/>
            <person name="Zdobnov E.M."/>
            <person name="Grigoriev I.V."/>
            <person name="Lynch M."/>
            <person name="Boore J.L."/>
        </authorList>
    </citation>
    <scope>NUCLEOTIDE SEQUENCE [LARGE SCALE GENOMIC DNA]</scope>
</reference>
<dbReference type="InParanoid" id="E9GDS1"/>
<gene>
    <name evidence="3" type="ORF">DAPPUDRAFT_316713</name>
</gene>
<sequence length="296" mass="32691">MDTDIENNDHYDIRYALVDLETRVRPRVARLSRDIDATLINPDQKAGEHKFQKGLLEDITRILYKAGARACLSPHETFHLPSKKCLKFGANAKVNPCADKKDQVLYDGKNNEGTCDCVEDERHLVYYDGECYQQNFQGPCSPNFWLVMINGTISCEAIPANCVADGQHIYWSPNPETVPAECHHIGKRGPCSIDQVVSRDATGAVSCVVSKEPIKAVAAKIAKTAARNNTATRNARLNSGATTTIAPEPEAEVAPQKKKDTKKPVTPVELNPSSMWDQQSCSLGSYRKQTGKCPPY</sequence>
<dbReference type="PANTHER" id="PTHR21177">
    <property type="entry name" value="IP06524P-RELATED"/>
    <property type="match status" value="1"/>
</dbReference>
<dbReference type="Pfam" id="PF16033">
    <property type="entry name" value="DUF4789"/>
    <property type="match status" value="1"/>
</dbReference>
<evidence type="ECO:0000313" key="3">
    <source>
        <dbReference type="EMBL" id="EFX82134.1"/>
    </source>
</evidence>
<dbReference type="InterPro" id="IPR031993">
    <property type="entry name" value="DUF4789"/>
</dbReference>
<dbReference type="PANTHER" id="PTHR21177:SF4">
    <property type="entry name" value="IP06524P"/>
    <property type="match status" value="1"/>
</dbReference>
<dbReference type="KEGG" id="dpx:DAPPUDRAFT_316713"/>
<dbReference type="PhylomeDB" id="E9GDS1"/>
<protein>
    <recommendedName>
        <fullName evidence="2">DUF4789 domain-containing protein</fullName>
    </recommendedName>
</protein>
<feature type="compositionally biased region" description="Polar residues" evidence="1">
    <location>
        <begin position="271"/>
        <end position="283"/>
    </location>
</feature>
<evidence type="ECO:0000259" key="2">
    <source>
        <dbReference type="Pfam" id="PF16033"/>
    </source>
</evidence>
<dbReference type="HOGENOM" id="CLU_940926_0_0_1"/>